<dbReference type="EMBL" id="CP002826">
    <property type="protein sequence ID" value="AEI06958.1"/>
    <property type="molecule type" value="Genomic_DNA"/>
</dbReference>
<keyword evidence="1" id="KW-1133">Transmembrane helix</keyword>
<dbReference type="InterPro" id="IPR014729">
    <property type="entry name" value="Rossmann-like_a/b/a_fold"/>
</dbReference>
<evidence type="ECO:0000313" key="3">
    <source>
        <dbReference type="EMBL" id="AEI06958.1"/>
    </source>
</evidence>
<keyword evidence="4" id="KW-1185">Reference proteome</keyword>
<feature type="domain" description="DUF218" evidence="2">
    <location>
        <begin position="80"/>
        <end position="247"/>
    </location>
</feature>
<dbReference type="OrthoDB" id="9809813at2"/>
<dbReference type="STRING" id="504832.OCA5_c22560"/>
<feature type="transmembrane region" description="Helical" evidence="1">
    <location>
        <begin position="12"/>
        <end position="32"/>
    </location>
</feature>
<keyword evidence="1" id="KW-0472">Membrane</keyword>
<evidence type="ECO:0000256" key="1">
    <source>
        <dbReference type="SAM" id="Phobius"/>
    </source>
</evidence>
<accession>B6JF64</accession>
<dbReference type="InterPro" id="IPR051599">
    <property type="entry name" value="Cell_Envelope_Assoc"/>
</dbReference>
<organism evidence="3 4">
    <name type="scientific">Afipia carboxidovorans (strain ATCC 49405 / DSM 1227 / KCTC 32145 / OM5)</name>
    <name type="common">Oligotropha carboxidovorans</name>
    <dbReference type="NCBI Taxonomy" id="504832"/>
    <lineage>
        <taxon>Bacteria</taxon>
        <taxon>Pseudomonadati</taxon>
        <taxon>Pseudomonadota</taxon>
        <taxon>Alphaproteobacteria</taxon>
        <taxon>Hyphomicrobiales</taxon>
        <taxon>Nitrobacteraceae</taxon>
        <taxon>Afipia</taxon>
    </lineage>
</organism>
<dbReference type="PANTHER" id="PTHR30336:SF4">
    <property type="entry name" value="ENVELOPE BIOGENESIS FACTOR ELYC"/>
    <property type="match status" value="1"/>
</dbReference>
<dbReference type="CDD" id="cd06259">
    <property type="entry name" value="YdcF-like"/>
    <property type="match status" value="1"/>
</dbReference>
<evidence type="ECO:0000259" key="2">
    <source>
        <dbReference type="Pfam" id="PF02698"/>
    </source>
</evidence>
<protein>
    <recommendedName>
        <fullName evidence="2">DUF218 domain-containing protein</fullName>
    </recommendedName>
</protein>
<evidence type="ECO:0000313" key="4">
    <source>
        <dbReference type="Proteomes" id="UP000007730"/>
    </source>
</evidence>
<dbReference type="PANTHER" id="PTHR30336">
    <property type="entry name" value="INNER MEMBRANE PROTEIN, PROBABLE PERMEASE"/>
    <property type="match status" value="1"/>
</dbReference>
<keyword evidence="1" id="KW-0812">Transmembrane</keyword>
<dbReference type="HOGENOM" id="CLU_053514_1_2_5"/>
<dbReference type="PATRIC" id="fig|504832.7.peg.2382"/>
<name>B6JF64_AFIC5</name>
<dbReference type="GO" id="GO:0005886">
    <property type="term" value="C:plasma membrane"/>
    <property type="evidence" value="ECO:0007669"/>
    <property type="project" value="TreeGrafter"/>
</dbReference>
<dbReference type="KEGG" id="ocg:OCA5_c22560"/>
<dbReference type="eggNOG" id="COG1434">
    <property type="taxonomic scope" value="Bacteria"/>
</dbReference>
<dbReference type="KEGG" id="oca:OCAR_5752"/>
<feature type="transmembrane region" description="Helical" evidence="1">
    <location>
        <begin position="44"/>
        <end position="63"/>
    </location>
</feature>
<gene>
    <name evidence="3" type="ordered locus">OCA5_c22560</name>
</gene>
<dbReference type="Gene3D" id="3.40.50.620">
    <property type="entry name" value="HUPs"/>
    <property type="match status" value="1"/>
</dbReference>
<dbReference type="Proteomes" id="UP000007730">
    <property type="component" value="Chromosome"/>
</dbReference>
<dbReference type="InterPro" id="IPR003848">
    <property type="entry name" value="DUF218"/>
</dbReference>
<dbReference type="AlphaFoldDB" id="B6JF64"/>
<sequence>MSYLATRLFGFLVTPSNLVATICLLGLLLTLVRWRKAGARISAAGIALLLVCGFSPLGNWLLLPLSERFPAWHDDGRAPDGIVVLGGAISPDLTAERGTAELNASAERMTAAAELARRFPNAKIVLSGGNANVFHPLSTEAEVGRVLLENLGVAADRIVREDRSRNTYENAIFTRDVVKPKPGERWLLVTSAYHMPRAIGVFRAANFPVEAYPIDWRTSGWKEAGRPFLKLSAGLARLDTAAREWVGLIGYRLAGRTDEWFPAP</sequence>
<dbReference type="Pfam" id="PF02698">
    <property type="entry name" value="DUF218"/>
    <property type="match status" value="1"/>
</dbReference>
<proteinExistence type="predicted"/>
<dbReference type="GO" id="GO:0043164">
    <property type="term" value="P:Gram-negative-bacterium-type cell wall biogenesis"/>
    <property type="evidence" value="ECO:0007669"/>
    <property type="project" value="TreeGrafter"/>
</dbReference>
<dbReference type="RefSeq" id="WP_012562907.1">
    <property type="nucleotide sequence ID" value="NC_011386.1"/>
</dbReference>
<reference evidence="3 4" key="1">
    <citation type="journal article" date="2011" name="J. Bacteriol.">
        <title>Complete genome sequences of the chemolithoautotrophic Oligotropha carboxidovorans strains OM4 and OM5.</title>
        <authorList>
            <person name="Volland S."/>
            <person name="Rachinger M."/>
            <person name="Strittmatter A."/>
            <person name="Daniel R."/>
            <person name="Gottschalk G."/>
            <person name="Meyer O."/>
        </authorList>
    </citation>
    <scope>NUCLEOTIDE SEQUENCE [LARGE SCALE GENOMIC DNA]</scope>
    <source>
        <strain evidence="4">ATCC 49405 / DSM 1227 / KCTC 32145 / OM5</strain>
    </source>
</reference>
<dbReference type="GO" id="GO:0000270">
    <property type="term" value="P:peptidoglycan metabolic process"/>
    <property type="evidence" value="ECO:0007669"/>
    <property type="project" value="TreeGrafter"/>
</dbReference>